<evidence type="ECO:0000256" key="1">
    <source>
        <dbReference type="ARBA" id="ARBA00022737"/>
    </source>
</evidence>
<reference evidence="5 6" key="1">
    <citation type="submission" date="2017-10" db="EMBL/GenBank/DDBJ databases">
        <title>Comparative genomics in systemic dimorphic fungi from Ajellomycetaceae.</title>
        <authorList>
            <person name="Munoz J.F."/>
            <person name="Mcewen J.G."/>
            <person name="Clay O.K."/>
            <person name="Cuomo C.A."/>
        </authorList>
    </citation>
    <scope>NUCLEOTIDE SEQUENCE [LARGE SCALE GENOMIC DNA]</scope>
    <source>
        <strain evidence="5 6">UAMH7299</strain>
    </source>
</reference>
<feature type="repeat" description="ANK" evidence="3">
    <location>
        <begin position="715"/>
        <end position="747"/>
    </location>
</feature>
<evidence type="ECO:0000313" key="5">
    <source>
        <dbReference type="EMBL" id="PGH27082.1"/>
    </source>
</evidence>
<dbReference type="PANTHER" id="PTHR46680:SF3">
    <property type="entry name" value="NF-KAPPA-B INHIBITOR CACTUS"/>
    <property type="match status" value="1"/>
</dbReference>
<protein>
    <submittedName>
        <fullName evidence="5">Uncharacterized protein</fullName>
    </submittedName>
</protein>
<dbReference type="Gene3D" id="1.25.40.20">
    <property type="entry name" value="Ankyrin repeat-containing domain"/>
    <property type="match status" value="1"/>
</dbReference>
<evidence type="ECO:0000313" key="6">
    <source>
        <dbReference type="Proteomes" id="UP000224634"/>
    </source>
</evidence>
<dbReference type="OrthoDB" id="341259at2759"/>
<organism evidence="5 6">
    <name type="scientific">Polytolypa hystricis (strain UAMH7299)</name>
    <dbReference type="NCBI Taxonomy" id="1447883"/>
    <lineage>
        <taxon>Eukaryota</taxon>
        <taxon>Fungi</taxon>
        <taxon>Dikarya</taxon>
        <taxon>Ascomycota</taxon>
        <taxon>Pezizomycotina</taxon>
        <taxon>Eurotiomycetes</taxon>
        <taxon>Eurotiomycetidae</taxon>
        <taxon>Onygenales</taxon>
        <taxon>Onygenales incertae sedis</taxon>
        <taxon>Polytolypa</taxon>
    </lineage>
</organism>
<gene>
    <name evidence="5" type="ORF">AJ80_01268</name>
</gene>
<dbReference type="SMART" id="SM00248">
    <property type="entry name" value="ANK"/>
    <property type="match status" value="7"/>
</dbReference>
<dbReference type="InterPro" id="IPR036770">
    <property type="entry name" value="Ankyrin_rpt-contain_sf"/>
</dbReference>
<feature type="repeat" description="ANK" evidence="3">
    <location>
        <begin position="583"/>
        <end position="615"/>
    </location>
</feature>
<proteinExistence type="predicted"/>
<feature type="repeat" description="ANK" evidence="3">
    <location>
        <begin position="682"/>
        <end position="714"/>
    </location>
</feature>
<feature type="region of interest" description="Disordered" evidence="4">
    <location>
        <begin position="759"/>
        <end position="788"/>
    </location>
</feature>
<keyword evidence="1" id="KW-0677">Repeat</keyword>
<dbReference type="Proteomes" id="UP000224634">
    <property type="component" value="Unassembled WGS sequence"/>
</dbReference>
<dbReference type="GO" id="GO:0071356">
    <property type="term" value="P:cellular response to tumor necrosis factor"/>
    <property type="evidence" value="ECO:0007669"/>
    <property type="project" value="TreeGrafter"/>
</dbReference>
<dbReference type="Pfam" id="PF12796">
    <property type="entry name" value="Ank_2"/>
    <property type="match status" value="3"/>
</dbReference>
<feature type="repeat" description="ANK" evidence="3">
    <location>
        <begin position="616"/>
        <end position="648"/>
    </location>
</feature>
<sequence length="802" mass="89196">MSGLEILQAVTASLKAVEVIKDALKFIENAVHAERHVQDLLGKVRDFWAKVEIVEALVQHRENKYKSGSASSIEHMIWKHLNASLRASTKLLIRFGRVVRRIKSHKPGPVQNVITELRLNWNREEIESFQRDLDAHLQAMQLWIMSLQYLSAGENHTEVMQYLTSIRGMVMDGRRQLTGRQGVDRQQSISTLGSIGDFTPTDNFTSRDSSVDTIAQYVFVGEELLNKLHYDDKLPDTFGNIEAFNGGDRDYKPRSEGHRGSVDQPAIGPLDSPQHNGHVKSPLFSPPAGIVWDTPLDVLEDLIETESNAVNDYATKSDNESALERHVRMMKLLEERQDKHGKDFTDRDKMLETKASFLIQLGRFHEAAEIFQSLISSTSSHVHGDVQGPMKPVYLKNARYSYLLGTVCLASYKSTRDDASLNVAKEYAEYAFNIQWSLYKSNSTAEEVVQSVKLVIEIHEARNDTIMANHYRRYLPQPQIVCQPPNCPSDPSTPRNSSSRRGSSSTEFTILNDYESDGRTALIKYICNKNASAVSNCLHTGADVNLKCRSGTPPIVYAAESGEDVIIKMLIESGAQINDSSRRGCTALHIAVMRNKLEAVRLIADHGPNMDPVDRRGRTPLMLATQKGNVPMVKILTGYKADVQAQTNEGWSALHYAVVSDSTGLIQHLCGAGANINAQCTAGKTPLHYACETGKDTHADELIKCGADITTLDEGGRSPLCLAVDEGQDKLVSLLLKAGAKPDKSVDGRIWKKYQREYENPDAPRSAAARGRLNSISTTASRESTTSRFSIFSRRTALKSRR</sequence>
<feature type="compositionally biased region" description="Basic and acidic residues" evidence="4">
    <location>
        <begin position="247"/>
        <end position="261"/>
    </location>
</feature>
<feature type="compositionally biased region" description="Low complexity" evidence="4">
    <location>
        <begin position="775"/>
        <end position="788"/>
    </location>
</feature>
<dbReference type="SUPFAM" id="SSF48403">
    <property type="entry name" value="Ankyrin repeat"/>
    <property type="match status" value="1"/>
</dbReference>
<feature type="region of interest" description="Disordered" evidence="4">
    <location>
        <begin position="483"/>
        <end position="506"/>
    </location>
</feature>
<keyword evidence="6" id="KW-1185">Reference proteome</keyword>
<dbReference type="InterPro" id="IPR051070">
    <property type="entry name" value="NF-kappa-B_inhibitor"/>
</dbReference>
<keyword evidence="2 3" id="KW-0040">ANK repeat</keyword>
<dbReference type="InterPro" id="IPR002110">
    <property type="entry name" value="Ankyrin_rpt"/>
</dbReference>
<accession>A0A2B7Z1X9</accession>
<evidence type="ECO:0000256" key="2">
    <source>
        <dbReference type="ARBA" id="ARBA00023043"/>
    </source>
</evidence>
<name>A0A2B7Z1X9_POLH7</name>
<comment type="caution">
    <text evidence="5">The sequence shown here is derived from an EMBL/GenBank/DDBJ whole genome shotgun (WGS) entry which is preliminary data.</text>
</comment>
<dbReference type="STRING" id="1447883.A0A2B7Z1X9"/>
<feature type="region of interest" description="Disordered" evidence="4">
    <location>
        <begin position="245"/>
        <end position="281"/>
    </location>
</feature>
<dbReference type="GO" id="GO:0005829">
    <property type="term" value="C:cytosol"/>
    <property type="evidence" value="ECO:0007669"/>
    <property type="project" value="TreeGrafter"/>
</dbReference>
<dbReference type="PROSITE" id="PS50297">
    <property type="entry name" value="ANK_REP_REGION"/>
    <property type="match status" value="6"/>
</dbReference>
<dbReference type="PROSITE" id="PS50088">
    <property type="entry name" value="ANK_REPEAT"/>
    <property type="match status" value="6"/>
</dbReference>
<evidence type="ECO:0000256" key="3">
    <source>
        <dbReference type="PROSITE-ProRule" id="PRU00023"/>
    </source>
</evidence>
<dbReference type="EMBL" id="PDNA01000010">
    <property type="protein sequence ID" value="PGH27082.1"/>
    <property type="molecule type" value="Genomic_DNA"/>
</dbReference>
<evidence type="ECO:0000256" key="4">
    <source>
        <dbReference type="SAM" id="MobiDB-lite"/>
    </source>
</evidence>
<feature type="repeat" description="ANK" evidence="3">
    <location>
        <begin position="550"/>
        <end position="582"/>
    </location>
</feature>
<feature type="repeat" description="ANK" evidence="3">
    <location>
        <begin position="649"/>
        <end position="681"/>
    </location>
</feature>
<dbReference type="GO" id="GO:0051059">
    <property type="term" value="F:NF-kappaB binding"/>
    <property type="evidence" value="ECO:0007669"/>
    <property type="project" value="TreeGrafter"/>
</dbReference>
<feature type="compositionally biased region" description="Low complexity" evidence="4">
    <location>
        <begin position="489"/>
        <end position="505"/>
    </location>
</feature>
<dbReference type="AlphaFoldDB" id="A0A2B7Z1X9"/>
<dbReference type="PANTHER" id="PTHR46680">
    <property type="entry name" value="NF-KAPPA-B INHIBITOR ALPHA"/>
    <property type="match status" value="1"/>
</dbReference>